<dbReference type="EC" id="4.2.1.1" evidence="2"/>
<dbReference type="AlphaFoldDB" id="A0A0R2D5Q2"/>
<dbReference type="PANTHER" id="PTHR18952:SF265">
    <property type="entry name" value="CARBONIC ANHYDRASE"/>
    <property type="match status" value="1"/>
</dbReference>
<dbReference type="InterPro" id="IPR001148">
    <property type="entry name" value="CA_dom"/>
</dbReference>
<evidence type="ECO:0000313" key="9">
    <source>
        <dbReference type="Proteomes" id="UP000051015"/>
    </source>
</evidence>
<evidence type="ECO:0000259" key="7">
    <source>
        <dbReference type="PROSITE" id="PS51144"/>
    </source>
</evidence>
<dbReference type="Proteomes" id="UP000051015">
    <property type="component" value="Unassembled WGS sequence"/>
</dbReference>
<evidence type="ECO:0000313" key="8">
    <source>
        <dbReference type="EMBL" id="KRM95532.1"/>
    </source>
</evidence>
<dbReference type="PROSITE" id="PS51144">
    <property type="entry name" value="ALPHA_CA_2"/>
    <property type="match status" value="1"/>
</dbReference>
<dbReference type="SUPFAM" id="SSF51069">
    <property type="entry name" value="Carbonic anhydrase"/>
    <property type="match status" value="1"/>
</dbReference>
<evidence type="ECO:0000256" key="2">
    <source>
        <dbReference type="ARBA" id="ARBA00012925"/>
    </source>
</evidence>
<dbReference type="Gene3D" id="3.10.200.10">
    <property type="entry name" value="Alpha carbonic anhydrase"/>
    <property type="match status" value="1"/>
</dbReference>
<dbReference type="RefSeq" id="WP_057876580.1">
    <property type="nucleotide sequence ID" value="NZ_AYZD01000025.1"/>
</dbReference>
<keyword evidence="9" id="KW-1185">Reference proteome</keyword>
<dbReference type="PATRIC" id="fig|1423725.3.peg.1899"/>
<dbReference type="Pfam" id="PF00194">
    <property type="entry name" value="Carb_anhydrase"/>
    <property type="match status" value="1"/>
</dbReference>
<organism evidence="8 9">
    <name type="scientific">Liquorilactobacillus aquaticus DSM 21051</name>
    <dbReference type="NCBI Taxonomy" id="1423725"/>
    <lineage>
        <taxon>Bacteria</taxon>
        <taxon>Bacillati</taxon>
        <taxon>Bacillota</taxon>
        <taxon>Bacilli</taxon>
        <taxon>Lactobacillales</taxon>
        <taxon>Lactobacillaceae</taxon>
        <taxon>Liquorilactobacillus</taxon>
    </lineage>
</organism>
<dbReference type="PANTHER" id="PTHR18952">
    <property type="entry name" value="CARBONIC ANHYDRASE"/>
    <property type="match status" value="1"/>
</dbReference>
<dbReference type="CDD" id="cd03124">
    <property type="entry name" value="alpha_CA_prokaryotic_like"/>
    <property type="match status" value="1"/>
</dbReference>
<dbReference type="GO" id="GO:0008270">
    <property type="term" value="F:zinc ion binding"/>
    <property type="evidence" value="ECO:0007669"/>
    <property type="project" value="InterPro"/>
</dbReference>
<keyword evidence="4" id="KW-0862">Zinc</keyword>
<dbReference type="GO" id="GO:0004089">
    <property type="term" value="F:carbonate dehydratase activity"/>
    <property type="evidence" value="ECO:0007669"/>
    <property type="project" value="UniProtKB-EC"/>
</dbReference>
<name>A0A0R2D5Q2_9LACO</name>
<keyword evidence="5" id="KW-0456">Lyase</keyword>
<dbReference type="InterPro" id="IPR041891">
    <property type="entry name" value="Alpha_CA_prokaryot-like"/>
</dbReference>
<comment type="caution">
    <text evidence="8">The sequence shown here is derived from an EMBL/GenBank/DDBJ whole genome shotgun (WGS) entry which is preliminary data.</text>
</comment>
<feature type="domain" description="Alpha-carbonic anhydrase" evidence="7">
    <location>
        <begin position="1"/>
        <end position="217"/>
    </location>
</feature>
<dbReference type="STRING" id="1423725.FC19_GL001848"/>
<comment type="similarity">
    <text evidence="1">Belongs to the alpha-carbonic anhydrase family.</text>
</comment>
<reference evidence="8 9" key="1">
    <citation type="journal article" date="2015" name="Genome Announc.">
        <title>Expanding the biotechnology potential of lactobacilli through comparative genomics of 213 strains and associated genera.</title>
        <authorList>
            <person name="Sun Z."/>
            <person name="Harris H.M."/>
            <person name="McCann A."/>
            <person name="Guo C."/>
            <person name="Argimon S."/>
            <person name="Zhang W."/>
            <person name="Yang X."/>
            <person name="Jeffery I.B."/>
            <person name="Cooney J.C."/>
            <person name="Kagawa T.F."/>
            <person name="Liu W."/>
            <person name="Song Y."/>
            <person name="Salvetti E."/>
            <person name="Wrobel A."/>
            <person name="Rasinkangas P."/>
            <person name="Parkhill J."/>
            <person name="Rea M.C."/>
            <person name="O'Sullivan O."/>
            <person name="Ritari J."/>
            <person name="Douillard F.P."/>
            <person name="Paul Ross R."/>
            <person name="Yang R."/>
            <person name="Briner A.E."/>
            <person name="Felis G.E."/>
            <person name="de Vos W.M."/>
            <person name="Barrangou R."/>
            <person name="Klaenhammer T.R."/>
            <person name="Caufield P.W."/>
            <person name="Cui Y."/>
            <person name="Zhang H."/>
            <person name="O'Toole P.W."/>
        </authorList>
    </citation>
    <scope>NUCLEOTIDE SEQUENCE [LARGE SCALE GENOMIC DNA]</scope>
    <source>
        <strain evidence="8 9">DSM 21051</strain>
    </source>
</reference>
<dbReference type="InterPro" id="IPR023561">
    <property type="entry name" value="Carbonic_anhydrase_a-class"/>
</dbReference>
<accession>A0A0R2D5Q2</accession>
<dbReference type="InterPro" id="IPR036398">
    <property type="entry name" value="CA_dom_sf"/>
</dbReference>
<evidence type="ECO:0000256" key="1">
    <source>
        <dbReference type="ARBA" id="ARBA00010718"/>
    </source>
</evidence>
<evidence type="ECO:0000256" key="5">
    <source>
        <dbReference type="ARBA" id="ARBA00023239"/>
    </source>
</evidence>
<dbReference type="EMBL" id="AYZD01000025">
    <property type="protein sequence ID" value="KRM95532.1"/>
    <property type="molecule type" value="Genomic_DNA"/>
</dbReference>
<comment type="catalytic activity">
    <reaction evidence="6">
        <text>hydrogencarbonate + H(+) = CO2 + H2O</text>
        <dbReference type="Rhea" id="RHEA:10748"/>
        <dbReference type="ChEBI" id="CHEBI:15377"/>
        <dbReference type="ChEBI" id="CHEBI:15378"/>
        <dbReference type="ChEBI" id="CHEBI:16526"/>
        <dbReference type="ChEBI" id="CHEBI:17544"/>
        <dbReference type="EC" id="4.2.1.1"/>
    </reaction>
</comment>
<sequence length="217" mass="25353">MLDYQQQDSWEFAPSLLQSPIAIKTNQVEQKAVERTPLAFLTDYVFDSVICKGNNLQFNGSGKMQLNKRVFEFQQLHFHIPAEHILDDRTYPMEWHFVHQNVIGQTVVVAFFVEIGRNNALLQPFYAINKMKENQQQKFDYRLPMTKLLKGKKQNAYNYLGSLTTPPLSRGVEWWVFQEPLIISEDQLNVLQISFSGNAREKQKIAGRKIVFYNTDF</sequence>
<keyword evidence="3" id="KW-0479">Metal-binding</keyword>
<evidence type="ECO:0000256" key="4">
    <source>
        <dbReference type="ARBA" id="ARBA00022833"/>
    </source>
</evidence>
<gene>
    <name evidence="8" type="ORF">FC19_GL001848</name>
</gene>
<proteinExistence type="inferred from homology"/>
<protein>
    <recommendedName>
        <fullName evidence="2">carbonic anhydrase</fullName>
        <ecNumber evidence="2">4.2.1.1</ecNumber>
    </recommendedName>
</protein>
<dbReference type="SMART" id="SM01057">
    <property type="entry name" value="Carb_anhydrase"/>
    <property type="match status" value="1"/>
</dbReference>
<evidence type="ECO:0000256" key="3">
    <source>
        <dbReference type="ARBA" id="ARBA00022723"/>
    </source>
</evidence>
<evidence type="ECO:0000256" key="6">
    <source>
        <dbReference type="ARBA" id="ARBA00048348"/>
    </source>
</evidence>